<evidence type="ECO:0000313" key="1">
    <source>
        <dbReference type="EMBL" id="GBB92058.1"/>
    </source>
</evidence>
<keyword evidence="2" id="KW-1185">Reference proteome</keyword>
<accession>A0A2Z6RHU0</accession>
<proteinExistence type="predicted"/>
<protein>
    <submittedName>
        <fullName evidence="1">Uncharacterized protein</fullName>
    </submittedName>
</protein>
<organism evidence="1 2">
    <name type="scientific">Rhizophagus clarus</name>
    <dbReference type="NCBI Taxonomy" id="94130"/>
    <lineage>
        <taxon>Eukaryota</taxon>
        <taxon>Fungi</taxon>
        <taxon>Fungi incertae sedis</taxon>
        <taxon>Mucoromycota</taxon>
        <taxon>Glomeromycotina</taxon>
        <taxon>Glomeromycetes</taxon>
        <taxon>Glomerales</taxon>
        <taxon>Glomeraceae</taxon>
        <taxon>Rhizophagus</taxon>
    </lineage>
</organism>
<dbReference type="EMBL" id="BEXD01001068">
    <property type="protein sequence ID" value="GBB92058.1"/>
    <property type="molecule type" value="Genomic_DNA"/>
</dbReference>
<reference evidence="1 2" key="1">
    <citation type="submission" date="2017-11" db="EMBL/GenBank/DDBJ databases">
        <title>The genome of Rhizophagus clarus HR1 reveals common genetic basis of auxotrophy among arbuscular mycorrhizal fungi.</title>
        <authorList>
            <person name="Kobayashi Y."/>
        </authorList>
    </citation>
    <scope>NUCLEOTIDE SEQUENCE [LARGE SCALE GENOMIC DNA]</scope>
    <source>
        <strain evidence="1 2">HR1</strain>
    </source>
</reference>
<dbReference type="AlphaFoldDB" id="A0A2Z6RHU0"/>
<evidence type="ECO:0000313" key="2">
    <source>
        <dbReference type="Proteomes" id="UP000247702"/>
    </source>
</evidence>
<name>A0A2Z6RHU0_9GLOM</name>
<sequence length="114" mass="12768">MKSRRTISISCCVWLILIYGFRVKNILLNGPLDAVCGVNIVYLAMNGNDLSNYEDVRILADSAVNSALMKVTDMERRMKILEILAENPKTDLDATLYDALKKNLVNYVVLANLS</sequence>
<comment type="caution">
    <text evidence="1">The sequence shown here is derived from an EMBL/GenBank/DDBJ whole genome shotgun (WGS) entry which is preliminary data.</text>
</comment>
<dbReference type="Proteomes" id="UP000247702">
    <property type="component" value="Unassembled WGS sequence"/>
</dbReference>
<gene>
    <name evidence="1" type="ORF">RclHR1_01960008</name>
</gene>